<proteinExistence type="predicted"/>
<feature type="chain" id="PRO_5046735775" evidence="1">
    <location>
        <begin position="16"/>
        <end position="404"/>
    </location>
</feature>
<sequence>MNFLIIVFLTIGVSYNRIYNKVIATTENTRMVQESLGTSTIGRDEIETPQKEISWTDSYSSKNSDKLQRLERNANAKPDYSLRKSKILRSLAFLAGLSVGDLAGAASSGVKSYSKLPSNMNVGASRISPQIAAALYEPYPYLMNPYIFPPPLGFYPLWNALRLQSISGQPLSQSAQALNLLDNNDDYADEAQKIENIKTSNEDTENGEGKEVENDLNGEKKVSISDSPCNIHKSINTKQIDLTKSSSAIRENAGGPIQGTRVANVMNQLVAGDTSQMTNASQATNSTMINGQNSTTNQTYPPFYGYYDGYPQSINHIDLTTETYPHKYHDYEHINYHLPSYEKPVNFYADERYNYYPVPSINSYPAGQFHQEQIPEYIPSNFNRFLYTSDNTPPFANNEFRPVV</sequence>
<name>A0ABP1NS04_XYLVO</name>
<comment type="caution">
    <text evidence="2">The sequence shown here is derived from an EMBL/GenBank/DDBJ whole genome shotgun (WGS) entry which is preliminary data.</text>
</comment>
<accession>A0ABP1NS04</accession>
<reference evidence="2 3" key="1">
    <citation type="submission" date="2024-08" db="EMBL/GenBank/DDBJ databases">
        <authorList>
            <person name="Will J Nash"/>
            <person name="Angela Man"/>
            <person name="Seanna McTaggart"/>
            <person name="Kendall Baker"/>
            <person name="Tom Barker"/>
            <person name="Leah Catchpole"/>
            <person name="Alex Durrant"/>
            <person name="Karim Gharbi"/>
            <person name="Naomi Irish"/>
            <person name="Gemy Kaithakottil"/>
            <person name="Debby Ku"/>
            <person name="Aaliyah Providence"/>
            <person name="Felix Shaw"/>
            <person name="David Swarbreck"/>
            <person name="Chris Watkins"/>
            <person name="Ann M. McCartney"/>
            <person name="Giulio Formenti"/>
            <person name="Alice Mouton"/>
            <person name="Noel Vella"/>
            <person name="Bjorn M von Reumont"/>
            <person name="Adriana Vella"/>
            <person name="Wilfried Haerty"/>
        </authorList>
    </citation>
    <scope>NUCLEOTIDE SEQUENCE [LARGE SCALE GENOMIC DNA]</scope>
</reference>
<evidence type="ECO:0000256" key="1">
    <source>
        <dbReference type="SAM" id="SignalP"/>
    </source>
</evidence>
<evidence type="ECO:0000313" key="3">
    <source>
        <dbReference type="Proteomes" id="UP001642520"/>
    </source>
</evidence>
<dbReference type="Proteomes" id="UP001642520">
    <property type="component" value="Unassembled WGS sequence"/>
</dbReference>
<protein>
    <submittedName>
        <fullName evidence="2">Uncharacterized protein</fullName>
    </submittedName>
</protein>
<keyword evidence="3" id="KW-1185">Reference proteome</keyword>
<feature type="signal peptide" evidence="1">
    <location>
        <begin position="1"/>
        <end position="15"/>
    </location>
</feature>
<keyword evidence="1" id="KW-0732">Signal</keyword>
<organism evidence="2 3">
    <name type="scientific">Xylocopa violacea</name>
    <name type="common">Violet carpenter bee</name>
    <name type="synonym">Apis violacea</name>
    <dbReference type="NCBI Taxonomy" id="135666"/>
    <lineage>
        <taxon>Eukaryota</taxon>
        <taxon>Metazoa</taxon>
        <taxon>Ecdysozoa</taxon>
        <taxon>Arthropoda</taxon>
        <taxon>Hexapoda</taxon>
        <taxon>Insecta</taxon>
        <taxon>Pterygota</taxon>
        <taxon>Neoptera</taxon>
        <taxon>Endopterygota</taxon>
        <taxon>Hymenoptera</taxon>
        <taxon>Apocrita</taxon>
        <taxon>Aculeata</taxon>
        <taxon>Apoidea</taxon>
        <taxon>Anthophila</taxon>
        <taxon>Apidae</taxon>
        <taxon>Xylocopa</taxon>
        <taxon>Xylocopa</taxon>
    </lineage>
</organism>
<evidence type="ECO:0000313" key="2">
    <source>
        <dbReference type="EMBL" id="CAL7943794.1"/>
    </source>
</evidence>
<gene>
    <name evidence="2" type="ORF">XYLVIOL_LOCUS6298</name>
</gene>
<dbReference type="EMBL" id="CAXAJV020001293">
    <property type="protein sequence ID" value="CAL7943794.1"/>
    <property type="molecule type" value="Genomic_DNA"/>
</dbReference>